<dbReference type="AlphaFoldDB" id="A0A7S1G1Q6"/>
<dbReference type="InterPro" id="IPR050767">
    <property type="entry name" value="Sel1_AlgK"/>
</dbReference>
<dbReference type="EMBL" id="HBFR01040220">
    <property type="protein sequence ID" value="CAD8902214.1"/>
    <property type="molecule type" value="Transcribed_RNA"/>
</dbReference>
<dbReference type="Gene3D" id="1.25.40.10">
    <property type="entry name" value="Tetratricopeptide repeat domain"/>
    <property type="match status" value="1"/>
</dbReference>
<dbReference type="PANTHER" id="PTHR11102:SF160">
    <property type="entry name" value="ERAD-ASSOCIATED E3 UBIQUITIN-PROTEIN LIGASE COMPONENT HRD3"/>
    <property type="match status" value="1"/>
</dbReference>
<evidence type="ECO:0000313" key="2">
    <source>
        <dbReference type="EMBL" id="CAD8902214.1"/>
    </source>
</evidence>
<evidence type="ECO:0008006" key="3">
    <source>
        <dbReference type="Google" id="ProtNLM"/>
    </source>
</evidence>
<name>A0A7S1G1Q6_9STRA</name>
<dbReference type="SMART" id="SM00671">
    <property type="entry name" value="SEL1"/>
    <property type="match status" value="4"/>
</dbReference>
<dbReference type="InterPro" id="IPR006597">
    <property type="entry name" value="Sel1-like"/>
</dbReference>
<dbReference type="PANTHER" id="PTHR11102">
    <property type="entry name" value="SEL-1-LIKE PROTEIN"/>
    <property type="match status" value="1"/>
</dbReference>
<reference evidence="2" key="1">
    <citation type="submission" date="2021-01" db="EMBL/GenBank/DDBJ databases">
        <authorList>
            <person name="Corre E."/>
            <person name="Pelletier E."/>
            <person name="Niang G."/>
            <person name="Scheremetjew M."/>
            <person name="Finn R."/>
            <person name="Kale V."/>
            <person name="Holt S."/>
            <person name="Cochrane G."/>
            <person name="Meng A."/>
            <person name="Brown T."/>
            <person name="Cohen L."/>
        </authorList>
    </citation>
    <scope>NUCLEOTIDE SEQUENCE</scope>
    <source>
        <strain evidence="2">308</strain>
    </source>
</reference>
<dbReference type="InterPro" id="IPR011990">
    <property type="entry name" value="TPR-like_helical_dom_sf"/>
</dbReference>
<gene>
    <name evidence="2" type="ORF">CHYS00102_LOCUS29433</name>
</gene>
<dbReference type="SUPFAM" id="SSF81901">
    <property type="entry name" value="HCP-like"/>
    <property type="match status" value="1"/>
</dbReference>
<proteinExistence type="inferred from homology"/>
<sequence>MSNITKKTVLPNIPPLYFHERETAVSSSIDKKENAFSVLPSELEALTLTSFMDWGDLAKLSTVQKSWSGLVEDSASNTSASEGEWELASSLLDGTNGLLPHSVRAVRLLKVLSKKERHAPAMSRLARCYLTGDGVKKEAEVGLRWLSEASLTGDLESAHELGCIYERGHHAVDIDVNQAAKWFLHAAEQGLPKSMAEYALCRELGCGVVQDDTEALKYYVLAAEAGHVESNFSVGEYYEAAKGVPQSDSEACLWYYRGALGGDEDAVTALRRLEDIARIVLPPRWGRVLEVRSAGNAH</sequence>
<protein>
    <recommendedName>
        <fullName evidence="3">F-box domain-containing protein</fullName>
    </recommendedName>
</protein>
<accession>A0A7S1G1Q6</accession>
<organism evidence="2">
    <name type="scientific">Corethron hystrix</name>
    <dbReference type="NCBI Taxonomy" id="216773"/>
    <lineage>
        <taxon>Eukaryota</taxon>
        <taxon>Sar</taxon>
        <taxon>Stramenopiles</taxon>
        <taxon>Ochrophyta</taxon>
        <taxon>Bacillariophyta</taxon>
        <taxon>Coscinodiscophyceae</taxon>
        <taxon>Corethrophycidae</taxon>
        <taxon>Corethrales</taxon>
        <taxon>Corethraceae</taxon>
        <taxon>Corethron</taxon>
    </lineage>
</organism>
<dbReference type="Pfam" id="PF08238">
    <property type="entry name" value="Sel1"/>
    <property type="match status" value="4"/>
</dbReference>
<evidence type="ECO:0000256" key="1">
    <source>
        <dbReference type="ARBA" id="ARBA00038101"/>
    </source>
</evidence>
<comment type="similarity">
    <text evidence="1">Belongs to the sel-1 family.</text>
</comment>